<dbReference type="EMBL" id="AP027272">
    <property type="protein sequence ID" value="BDX08230.1"/>
    <property type="molecule type" value="Genomic_DNA"/>
</dbReference>
<keyword evidence="2" id="KW-1185">Reference proteome</keyword>
<evidence type="ECO:0000313" key="1">
    <source>
        <dbReference type="EMBL" id="BDX08230.1"/>
    </source>
</evidence>
<sequence>MTVDTESGSWFITFMGLAEGKDWQDVHNKVWALKSGDTRWQEKTPVPATLPLKGRLASIAVALNGKAWLFGGYTVAEDHSEISSPDNYSYDVLTDNYTKLKDMPVPVDDAVAVTYQNRYIYLISGWHNDGNVNLVQIYDTKTDSWQQGSPYPGAPVFGHAGGILDDQILVCDGVKVVPQRAKRRTFAPESACYKGIINPSHINKIDWQIVAHPTGKSRYRMAAKGVKTPSLEGVLFIGGSDNPYNYNGVGYNGEPSEPDEMIWFYHFDEKRWQLLANDDPTMDHRGLLEYEAGFYIIAGMGKNQQVLNRITHFNKQQLLTTISENKNNLGQE</sequence>
<dbReference type="KEGG" id="pmaw:MACH26_37510"/>
<dbReference type="Pfam" id="PF01344">
    <property type="entry name" value="Kelch_1"/>
    <property type="match status" value="1"/>
</dbReference>
<proteinExistence type="predicted"/>
<name>A0AA48I0Y3_9ALTE</name>
<dbReference type="PANTHER" id="PTHR45632:SF24">
    <property type="entry name" value="GALACTOSE OXIDASE"/>
    <property type="match status" value="1"/>
</dbReference>
<protein>
    <recommendedName>
        <fullName evidence="3">Galactose oxidase</fullName>
    </recommendedName>
</protein>
<dbReference type="PANTHER" id="PTHR45632">
    <property type="entry name" value="LD33804P"/>
    <property type="match status" value="1"/>
</dbReference>
<reference evidence="1" key="1">
    <citation type="submission" date="2023-01" db="EMBL/GenBank/DDBJ databases">
        <title>Complete genome sequence of Planctobacterium marinum strain Dej080120_11.</title>
        <authorList>
            <person name="Ueki S."/>
            <person name="Maruyama F."/>
        </authorList>
    </citation>
    <scope>NUCLEOTIDE SEQUENCE</scope>
    <source>
        <strain evidence="1">Dej080120_11</strain>
    </source>
</reference>
<organism evidence="1 2">
    <name type="scientific">Planctobacterium marinum</name>
    <dbReference type="NCBI Taxonomy" id="1631968"/>
    <lineage>
        <taxon>Bacteria</taxon>
        <taxon>Pseudomonadati</taxon>
        <taxon>Pseudomonadota</taxon>
        <taxon>Gammaproteobacteria</taxon>
        <taxon>Alteromonadales</taxon>
        <taxon>Alteromonadaceae</taxon>
        <taxon>Planctobacterium</taxon>
    </lineage>
</organism>
<accession>A0AA48I0Y3</accession>
<evidence type="ECO:0000313" key="2">
    <source>
        <dbReference type="Proteomes" id="UP001333710"/>
    </source>
</evidence>
<dbReference type="SUPFAM" id="SSF117281">
    <property type="entry name" value="Kelch motif"/>
    <property type="match status" value="1"/>
</dbReference>
<dbReference type="AlphaFoldDB" id="A0AA48I0Y3"/>
<dbReference type="InterPro" id="IPR006652">
    <property type="entry name" value="Kelch_1"/>
</dbReference>
<dbReference type="InterPro" id="IPR015915">
    <property type="entry name" value="Kelch-typ_b-propeller"/>
</dbReference>
<gene>
    <name evidence="1" type="ORF">MACH26_37510</name>
</gene>
<dbReference type="RefSeq" id="WP_338294304.1">
    <property type="nucleotide sequence ID" value="NZ_AP027272.1"/>
</dbReference>
<evidence type="ECO:0008006" key="3">
    <source>
        <dbReference type="Google" id="ProtNLM"/>
    </source>
</evidence>
<dbReference type="Proteomes" id="UP001333710">
    <property type="component" value="Chromosome"/>
</dbReference>
<dbReference type="Gene3D" id="2.120.10.80">
    <property type="entry name" value="Kelch-type beta propeller"/>
    <property type="match status" value="1"/>
</dbReference>